<dbReference type="PANTHER" id="PTHR43792:SF1">
    <property type="entry name" value="N-ACETYLTRANSFERASE DOMAIN-CONTAINING PROTEIN"/>
    <property type="match status" value="1"/>
</dbReference>
<feature type="domain" description="N-acetyltransferase" evidence="1">
    <location>
        <begin position="12"/>
        <end position="169"/>
    </location>
</feature>
<protein>
    <submittedName>
        <fullName evidence="2">GNAT family acetyltransferase</fullName>
    </submittedName>
</protein>
<dbReference type="Pfam" id="PF13302">
    <property type="entry name" value="Acetyltransf_3"/>
    <property type="match status" value="1"/>
</dbReference>
<dbReference type="Gene3D" id="3.40.630.30">
    <property type="match status" value="1"/>
</dbReference>
<organism evidence="2 3">
    <name type="scientific">Tessaracoccus lapidicaptus</name>
    <dbReference type="NCBI Taxonomy" id="1427523"/>
    <lineage>
        <taxon>Bacteria</taxon>
        <taxon>Bacillati</taxon>
        <taxon>Actinomycetota</taxon>
        <taxon>Actinomycetes</taxon>
        <taxon>Propionibacteriales</taxon>
        <taxon>Propionibacteriaceae</taxon>
        <taxon>Tessaracoccus</taxon>
    </lineage>
</organism>
<dbReference type="RefSeq" id="WP_068751773.1">
    <property type="nucleotide sequence ID" value="NZ_MBQD01000021.1"/>
</dbReference>
<evidence type="ECO:0000259" key="1">
    <source>
        <dbReference type="PROSITE" id="PS51186"/>
    </source>
</evidence>
<dbReference type="AlphaFoldDB" id="A0A1C0AMT6"/>
<dbReference type="InterPro" id="IPR000182">
    <property type="entry name" value="GNAT_dom"/>
</dbReference>
<gene>
    <name evidence="2" type="ORF">BCR15_05050</name>
</gene>
<reference evidence="3" key="1">
    <citation type="submission" date="2016-07" db="EMBL/GenBank/DDBJ databases">
        <authorList>
            <person name="Florea S."/>
            <person name="Webb J.S."/>
            <person name="Jaromczyk J."/>
            <person name="Schardl C.L."/>
        </authorList>
    </citation>
    <scope>NUCLEOTIDE SEQUENCE [LARGE SCALE GENOMIC DNA]</scope>
    <source>
        <strain evidence="3">IPBSL-7</strain>
    </source>
</reference>
<name>A0A1C0AMT6_9ACTN</name>
<dbReference type="GO" id="GO:0016747">
    <property type="term" value="F:acyltransferase activity, transferring groups other than amino-acyl groups"/>
    <property type="evidence" value="ECO:0007669"/>
    <property type="project" value="InterPro"/>
</dbReference>
<evidence type="ECO:0000313" key="2">
    <source>
        <dbReference type="EMBL" id="OCL34016.1"/>
    </source>
</evidence>
<dbReference type="PROSITE" id="PS51186">
    <property type="entry name" value="GNAT"/>
    <property type="match status" value="1"/>
</dbReference>
<keyword evidence="3" id="KW-1185">Reference proteome</keyword>
<accession>A0A1C0AMT6</accession>
<evidence type="ECO:0000313" key="3">
    <source>
        <dbReference type="Proteomes" id="UP000093501"/>
    </source>
</evidence>
<sequence length="182" mass="20590">MTAYWEIRTQRLLMRRWRASDRAPFAAMNADPEVMRYFPAALDRADSDQLIDRIEERFESQGFELWALEILDSGEFIGFTGLNPMPADVPGSGDQEVGWRLARRAWHKGYATEAARAALDVGLNQLGLPVIWSMTAVINLPSQAVMQRLGMVPHRLFDHPRIAMGSALRPHVVYRIGQPATE</sequence>
<dbReference type="Proteomes" id="UP000093501">
    <property type="component" value="Unassembled WGS sequence"/>
</dbReference>
<proteinExistence type="predicted"/>
<dbReference type="SUPFAM" id="SSF55729">
    <property type="entry name" value="Acyl-CoA N-acyltransferases (Nat)"/>
    <property type="match status" value="1"/>
</dbReference>
<comment type="caution">
    <text evidence="2">The sequence shown here is derived from an EMBL/GenBank/DDBJ whole genome shotgun (WGS) entry which is preliminary data.</text>
</comment>
<dbReference type="PANTHER" id="PTHR43792">
    <property type="entry name" value="GNAT FAMILY, PUTATIVE (AFU_ORTHOLOGUE AFUA_3G00765)-RELATED-RELATED"/>
    <property type="match status" value="1"/>
</dbReference>
<dbReference type="EMBL" id="MBQD01000021">
    <property type="protein sequence ID" value="OCL34016.1"/>
    <property type="molecule type" value="Genomic_DNA"/>
</dbReference>
<dbReference type="InterPro" id="IPR051531">
    <property type="entry name" value="N-acetyltransferase"/>
</dbReference>
<keyword evidence="2" id="KW-0808">Transferase</keyword>
<dbReference type="InterPro" id="IPR016181">
    <property type="entry name" value="Acyl_CoA_acyltransferase"/>
</dbReference>